<organism evidence="3 4">
    <name type="scientific">Spermophilus dauricus</name>
    <name type="common">Daurian ground squirrel</name>
    <dbReference type="NCBI Taxonomy" id="99837"/>
    <lineage>
        <taxon>Eukaryota</taxon>
        <taxon>Metazoa</taxon>
        <taxon>Chordata</taxon>
        <taxon>Craniata</taxon>
        <taxon>Vertebrata</taxon>
        <taxon>Euteleostomi</taxon>
        <taxon>Mammalia</taxon>
        <taxon>Eutheria</taxon>
        <taxon>Euarchontoglires</taxon>
        <taxon>Glires</taxon>
        <taxon>Rodentia</taxon>
        <taxon>Sciuromorpha</taxon>
        <taxon>Sciuridae</taxon>
        <taxon>Xerinae</taxon>
        <taxon>Marmotini</taxon>
        <taxon>Spermophilus</taxon>
    </lineage>
</organism>
<name>A0A8C9Q692_SPEDA</name>
<keyword evidence="4" id="KW-1185">Reference proteome</keyword>
<evidence type="ECO:0000313" key="4">
    <source>
        <dbReference type="Proteomes" id="UP000694422"/>
    </source>
</evidence>
<dbReference type="InterPro" id="IPR043636">
    <property type="entry name" value="L1_RRM_dom"/>
</dbReference>
<evidence type="ECO:0000256" key="1">
    <source>
        <dbReference type="ARBA" id="ARBA00061640"/>
    </source>
</evidence>
<dbReference type="Pfam" id="PF02994">
    <property type="entry name" value="Transposase_22"/>
    <property type="match status" value="1"/>
</dbReference>
<protein>
    <recommendedName>
        <fullName evidence="2">L1 transposable element RRM domain-containing protein</fullName>
    </recommendedName>
</protein>
<dbReference type="Ensembl" id="ENSSDAT00000022736.1">
    <property type="protein sequence ID" value="ENSSDAP00000019872.1"/>
    <property type="gene ID" value="ENSSDAG00000018129.1"/>
</dbReference>
<sequence>MKNELEIQIQEAHRMPNVQSHNRSTPRHIIMKMPNIQNKERILKATRERSQITYRGKPIMITADFSTQTLKARRSWNNIYQALKKKWVPTKNLGTTKLSFRFEDKIKTFHN</sequence>
<proteinExistence type="inferred from homology"/>
<dbReference type="FunFam" id="3.30.70.1820:FF:000002">
    <property type="entry name" value="LINE-1 retrotransposable element ORF1 protein"/>
    <property type="match status" value="1"/>
</dbReference>
<accession>A0A8C9Q692</accession>
<reference evidence="3" key="2">
    <citation type="submission" date="2025-09" db="UniProtKB">
        <authorList>
            <consortium name="Ensembl"/>
        </authorList>
    </citation>
    <scope>IDENTIFICATION</scope>
</reference>
<dbReference type="InterPro" id="IPR042566">
    <property type="entry name" value="L1_C"/>
</dbReference>
<dbReference type="Gene3D" id="3.30.250.20">
    <property type="entry name" value="L1 transposable element, C-terminal domain"/>
    <property type="match status" value="1"/>
</dbReference>
<evidence type="ECO:0000313" key="3">
    <source>
        <dbReference type="Ensembl" id="ENSSDAP00000019872.1"/>
    </source>
</evidence>
<evidence type="ECO:0000259" key="2">
    <source>
        <dbReference type="Pfam" id="PF02994"/>
    </source>
</evidence>
<dbReference type="AlphaFoldDB" id="A0A8C9Q692"/>
<dbReference type="Proteomes" id="UP000694422">
    <property type="component" value="Unplaced"/>
</dbReference>
<feature type="domain" description="L1 transposable element RRM" evidence="2">
    <location>
        <begin position="5"/>
        <end position="64"/>
    </location>
</feature>
<dbReference type="InterPro" id="IPR004244">
    <property type="entry name" value="Transposase_22"/>
</dbReference>
<reference evidence="3" key="1">
    <citation type="submission" date="2025-08" db="UniProtKB">
        <authorList>
            <consortium name="Ensembl"/>
        </authorList>
    </citation>
    <scope>IDENTIFICATION</scope>
</reference>
<comment type="similarity">
    <text evidence="1">Belongs to the transposase 22 family.</text>
</comment>
<dbReference type="PANTHER" id="PTHR11505">
    <property type="entry name" value="L1 TRANSPOSABLE ELEMENT-RELATED"/>
    <property type="match status" value="1"/>
</dbReference>
<dbReference type="Gene3D" id="3.30.70.1820">
    <property type="entry name" value="L1 transposable element, RRM domain"/>
    <property type="match status" value="1"/>
</dbReference>